<dbReference type="OrthoDB" id="2866996at2759"/>
<evidence type="ECO:0000313" key="4">
    <source>
        <dbReference type="Proteomes" id="UP000266841"/>
    </source>
</evidence>
<comment type="caution">
    <text evidence="3">The sequence shown here is derived from an EMBL/GenBank/DDBJ whole genome shotgun (WGS) entry which is preliminary data.</text>
</comment>
<dbReference type="EMBL" id="AGNL01049315">
    <property type="protein sequence ID" value="EJK44713.1"/>
    <property type="molecule type" value="Genomic_DNA"/>
</dbReference>
<reference evidence="3 4" key="1">
    <citation type="journal article" date="2012" name="Genome Biol.">
        <title>Genome and low-iron response of an oceanic diatom adapted to chronic iron limitation.</title>
        <authorList>
            <person name="Lommer M."/>
            <person name="Specht M."/>
            <person name="Roy A.S."/>
            <person name="Kraemer L."/>
            <person name="Andreson R."/>
            <person name="Gutowska M.A."/>
            <person name="Wolf J."/>
            <person name="Bergner S.V."/>
            <person name="Schilhabel M.B."/>
            <person name="Klostermeier U.C."/>
            <person name="Beiko R.G."/>
            <person name="Rosenstiel P."/>
            <person name="Hippler M."/>
            <person name="Laroche J."/>
        </authorList>
    </citation>
    <scope>NUCLEOTIDE SEQUENCE [LARGE SCALE GENOMIC DNA]</scope>
    <source>
        <strain evidence="3 4">CCMP1005</strain>
    </source>
</reference>
<feature type="compositionally biased region" description="Basic residues" evidence="1">
    <location>
        <begin position="377"/>
        <end position="394"/>
    </location>
</feature>
<evidence type="ECO:0000259" key="2">
    <source>
        <dbReference type="Pfam" id="PF01927"/>
    </source>
</evidence>
<evidence type="ECO:0000256" key="1">
    <source>
        <dbReference type="SAM" id="MobiDB-lite"/>
    </source>
</evidence>
<dbReference type="eggNOG" id="KOG0620">
    <property type="taxonomic scope" value="Eukaryota"/>
</dbReference>
<dbReference type="PANTHER" id="PTHR12121">
    <property type="entry name" value="CARBON CATABOLITE REPRESSOR PROTEIN 4"/>
    <property type="match status" value="1"/>
</dbReference>
<dbReference type="SUPFAM" id="SSF56219">
    <property type="entry name" value="DNase I-like"/>
    <property type="match status" value="2"/>
</dbReference>
<proteinExistence type="predicted"/>
<evidence type="ECO:0000313" key="3">
    <source>
        <dbReference type="EMBL" id="EJK44713.1"/>
    </source>
</evidence>
<dbReference type="InterPro" id="IPR002782">
    <property type="entry name" value="Mut7-C_RNAse_dom"/>
</dbReference>
<feature type="region of interest" description="Disordered" evidence="1">
    <location>
        <begin position="176"/>
        <end position="199"/>
    </location>
</feature>
<name>K0QZ45_THAOC</name>
<feature type="compositionally biased region" description="Polar residues" evidence="1">
    <location>
        <begin position="474"/>
        <end position="488"/>
    </location>
</feature>
<organism evidence="3 4">
    <name type="scientific">Thalassiosira oceanica</name>
    <name type="common">Marine diatom</name>
    <dbReference type="NCBI Taxonomy" id="159749"/>
    <lineage>
        <taxon>Eukaryota</taxon>
        <taxon>Sar</taxon>
        <taxon>Stramenopiles</taxon>
        <taxon>Ochrophyta</taxon>
        <taxon>Bacillariophyta</taxon>
        <taxon>Coscinodiscophyceae</taxon>
        <taxon>Thalassiosirophycidae</taxon>
        <taxon>Thalassiosirales</taxon>
        <taxon>Thalassiosiraceae</taxon>
        <taxon>Thalassiosira</taxon>
    </lineage>
</organism>
<dbReference type="Proteomes" id="UP000266841">
    <property type="component" value="Unassembled WGS sequence"/>
</dbReference>
<dbReference type="AlphaFoldDB" id="K0QZ45"/>
<accession>K0QZ45</accession>
<dbReference type="PANTHER" id="PTHR12121:SF34">
    <property type="entry name" value="PROTEIN ANGEL"/>
    <property type="match status" value="1"/>
</dbReference>
<dbReference type="Gene3D" id="3.60.10.10">
    <property type="entry name" value="Endonuclease/exonuclease/phosphatase"/>
    <property type="match status" value="2"/>
</dbReference>
<sequence length="901" mass="100969">MTSTATSTSWVNRLRMVPIADGEKPNRSRGTALEFNVASFNVLAESYLTPRSHPNLPKNYADTAFNSTKRRELLLSTLGRYCGGDSGDDTARKPADQKWDVLALQELDLLRPEEEILPAFEKWGYQVVQTINEQRKDCCAIAFDRKRFELVRYDVVQFDDLASLYADADTAASDEAARQARDGGAVQPDNRKRRGKNAPIERIELGQGMPLSGMVRSFLRRNCAIVAQLRSVKTGQSIVVASVHLYWNPGYEYVKLCQSRYLLDRVAAFASSAEGLADRLPTVICGDTNSKPGSVVHQYFVRPHVDARAVAPWRYFWDRDAEEVYVDKDEDDSGEKEDPPVGVSDKMANLTLADKPYMHINDGNDVDISALWKSMHMKKRNGRSRAKKKKKKAVPRSPPGGYMMASLPDQFNAMYCGEISPSCEDTSTVEMKVDETTSAATEVGPTEVNTPNLGNLPSGESCLGDRATAKVIEQSDTGKADATSSSPRAANRDPHISPQDYEHSISSPPVKYMLDYTLNRFTRWLRILGIDATLETTEEEKERTNGGRIALFERCRKEKRTLLTTSYKLLLRKDCPAGAYLLDPKSTESLEAALPCLLKTHGVDLVPRTFLTRCVVCNGNIIQVHDDATKKKVFVDHGAPALAKSDEVFEVFQCDTCAQGYWWDRRPNSSASRVLAQATKLFRLCLRGGVPLQCEKIENGPRREKAMGAFNFVDVESERRHVDSNSSPRELSVINWLRQDKLQNPYSLKSAYALDESKRKADRSIVRESLPFTNVTSEFVGCLDYIFYESSHFDQVSRLNVPTSFRDMNNGETNSHLLPSDVWPSDHIAVGARLRLNCKEVDKSAEKVSVPAPEKTTSPLGHPDRCKCGCIPNILSMFEMAELRKKHREEMKRKKALEGLV</sequence>
<feature type="region of interest" description="Disordered" evidence="1">
    <location>
        <begin position="440"/>
        <end position="503"/>
    </location>
</feature>
<dbReference type="InterPro" id="IPR036691">
    <property type="entry name" value="Endo/exonu/phosph_ase_sf"/>
</dbReference>
<keyword evidence="4" id="KW-1185">Reference proteome</keyword>
<dbReference type="InterPro" id="IPR050410">
    <property type="entry name" value="CCR4/nocturin_mRNA_transcr"/>
</dbReference>
<gene>
    <name evidence="3" type="ORF">THAOC_36723</name>
</gene>
<dbReference type="GO" id="GO:0000175">
    <property type="term" value="F:3'-5'-RNA exonuclease activity"/>
    <property type="evidence" value="ECO:0007669"/>
    <property type="project" value="TreeGrafter"/>
</dbReference>
<dbReference type="OMA" id="FLRRNCA"/>
<feature type="domain" description="Mut7-C RNAse" evidence="2">
    <location>
        <begin position="511"/>
        <end position="662"/>
    </location>
</feature>
<protein>
    <recommendedName>
        <fullName evidence="2">Mut7-C RNAse domain-containing protein</fullName>
    </recommendedName>
</protein>
<feature type="region of interest" description="Disordered" evidence="1">
    <location>
        <begin position="377"/>
        <end position="402"/>
    </location>
</feature>
<feature type="compositionally biased region" description="Basic and acidic residues" evidence="1">
    <location>
        <begin position="490"/>
        <end position="503"/>
    </location>
</feature>
<dbReference type="Pfam" id="PF01927">
    <property type="entry name" value="Mut7-C"/>
    <property type="match status" value="1"/>
</dbReference>